<comment type="caution">
    <text evidence="2">The sequence shown here is derived from an EMBL/GenBank/DDBJ whole genome shotgun (WGS) entry which is preliminary data.</text>
</comment>
<dbReference type="PANTHER" id="PTHR34598">
    <property type="entry name" value="BLL6449 PROTEIN"/>
    <property type="match status" value="1"/>
</dbReference>
<evidence type="ECO:0000256" key="1">
    <source>
        <dbReference type="ARBA" id="ARBA00023604"/>
    </source>
</evidence>
<protein>
    <recommendedName>
        <fullName evidence="4">Methyltransferase</fullName>
    </recommendedName>
</protein>
<dbReference type="Proteomes" id="UP001197093">
    <property type="component" value="Unassembled WGS sequence"/>
</dbReference>
<accession>A0AAD4I529</accession>
<reference evidence="2" key="1">
    <citation type="submission" date="2023-02" db="EMBL/GenBank/DDBJ databases">
        <authorList>
            <person name="Palmer J.M."/>
        </authorList>
    </citation>
    <scope>NUCLEOTIDE SEQUENCE</scope>
    <source>
        <strain evidence="2">FW57</strain>
    </source>
</reference>
<evidence type="ECO:0000313" key="2">
    <source>
        <dbReference type="EMBL" id="KAG7292743.1"/>
    </source>
</evidence>
<name>A0AAD4I529_9PEZI</name>
<dbReference type="InterPro" id="IPR044053">
    <property type="entry name" value="AsaB-like"/>
</dbReference>
<proteinExistence type="inferred from homology"/>
<dbReference type="EMBL" id="JAHCVI010000001">
    <property type="protein sequence ID" value="KAG7292743.1"/>
    <property type="molecule type" value="Genomic_DNA"/>
</dbReference>
<evidence type="ECO:0008006" key="4">
    <source>
        <dbReference type="Google" id="ProtNLM"/>
    </source>
</evidence>
<dbReference type="PANTHER" id="PTHR34598:SF3">
    <property type="entry name" value="OXIDOREDUCTASE AN1597"/>
    <property type="match status" value="1"/>
</dbReference>
<dbReference type="GO" id="GO:0016491">
    <property type="term" value="F:oxidoreductase activity"/>
    <property type="evidence" value="ECO:0007669"/>
    <property type="project" value="InterPro"/>
</dbReference>
<comment type="similarity">
    <text evidence="1">Belongs to the asaB hydroxylase/desaturase family.</text>
</comment>
<keyword evidence="3" id="KW-1185">Reference proteome</keyword>
<dbReference type="AlphaFoldDB" id="A0AAD4I529"/>
<organism evidence="2 3">
    <name type="scientific">Staphylotrichum longicolle</name>
    <dbReference type="NCBI Taxonomy" id="669026"/>
    <lineage>
        <taxon>Eukaryota</taxon>
        <taxon>Fungi</taxon>
        <taxon>Dikarya</taxon>
        <taxon>Ascomycota</taxon>
        <taxon>Pezizomycotina</taxon>
        <taxon>Sordariomycetes</taxon>
        <taxon>Sordariomycetidae</taxon>
        <taxon>Sordariales</taxon>
        <taxon>Chaetomiaceae</taxon>
        <taxon>Staphylotrichum</taxon>
    </lineage>
</organism>
<dbReference type="NCBIfam" id="NF041278">
    <property type="entry name" value="CmcJ_NvfI_EfuI"/>
    <property type="match status" value="1"/>
</dbReference>
<gene>
    <name evidence="2" type="ORF">NEMBOFW57_002783</name>
</gene>
<sequence>MGHDLATTINYYNDPGDGSPPTPVYVGSTQVTNERPTIPLTHIITDISEQTDGFTLDSHGFQYLNHASSVDQLLDEHKIRNNYYPECEKLLKHVTGAIRVIRFGHQVRRGPAHWHSISQHNTNSRGPLHRAHVDQSYDGAVIRLREQFPDPGEASREMTRRWQIINVWRPISTVLTSPLALADATTVPDADLVPASIIHTSTGRRQESWTARPNPAHRWYYKYRRRPDEVVLIKCFDSDETAAARRAVHCAVEDPDTQGQGNRESVEVRCLVFY</sequence>
<evidence type="ECO:0000313" key="3">
    <source>
        <dbReference type="Proteomes" id="UP001197093"/>
    </source>
</evidence>